<dbReference type="PRINTS" id="PR00103">
    <property type="entry name" value="CAMPKINASE"/>
</dbReference>
<dbReference type="VEuPathDB" id="MicrosporidiaDB:Eint_080880"/>
<evidence type="ECO:0000313" key="2">
    <source>
        <dbReference type="EMBL" id="ADM12022.1"/>
    </source>
</evidence>
<dbReference type="AlphaFoldDB" id="E0S8N9"/>
<dbReference type="InterPro" id="IPR000595">
    <property type="entry name" value="cNMP-bd_dom"/>
</dbReference>
<dbReference type="GO" id="GO:0005952">
    <property type="term" value="C:cAMP-dependent protein kinase complex"/>
    <property type="evidence" value="ECO:0007669"/>
    <property type="project" value="InterPro"/>
</dbReference>
<dbReference type="InterPro" id="IPR050503">
    <property type="entry name" value="cAMP-dep_PK_reg_su-like"/>
</dbReference>
<proteinExistence type="predicted"/>
<dbReference type="PROSITE" id="PS50042">
    <property type="entry name" value="CNMP_BINDING_3"/>
    <property type="match status" value="1"/>
</dbReference>
<gene>
    <name evidence="2" type="ORF">Eint_080880</name>
</gene>
<dbReference type="InterPro" id="IPR018488">
    <property type="entry name" value="cNMP-bd_CS"/>
</dbReference>
<organism evidence="2 3">
    <name type="scientific">Encephalitozoon intestinalis (strain ATCC 50506)</name>
    <name type="common">Microsporidian parasite</name>
    <name type="synonym">Septata intestinalis</name>
    <dbReference type="NCBI Taxonomy" id="876142"/>
    <lineage>
        <taxon>Eukaryota</taxon>
        <taxon>Fungi</taxon>
        <taxon>Fungi incertae sedis</taxon>
        <taxon>Microsporidia</taxon>
        <taxon>Unikaryonidae</taxon>
        <taxon>Encephalitozoon</taxon>
    </lineage>
</organism>
<feature type="domain" description="Cyclic nucleotide-binding" evidence="1">
    <location>
        <begin position="118"/>
        <end position="233"/>
    </location>
</feature>
<evidence type="ECO:0000313" key="3">
    <source>
        <dbReference type="Proteomes" id="UP000002313"/>
    </source>
</evidence>
<dbReference type="PROSITE" id="PS00889">
    <property type="entry name" value="CNMP_BINDING_2"/>
    <property type="match status" value="1"/>
</dbReference>
<dbReference type="GO" id="GO:0005829">
    <property type="term" value="C:cytosol"/>
    <property type="evidence" value="ECO:0007669"/>
    <property type="project" value="TreeGrafter"/>
</dbReference>
<dbReference type="GeneID" id="9698208"/>
<dbReference type="PANTHER" id="PTHR11635">
    <property type="entry name" value="CAMP-DEPENDENT PROTEIN KINASE REGULATORY CHAIN"/>
    <property type="match status" value="1"/>
</dbReference>
<evidence type="ECO:0000259" key="1">
    <source>
        <dbReference type="PROSITE" id="PS50042"/>
    </source>
</evidence>
<dbReference type="PANTHER" id="PTHR11635:SF152">
    <property type="entry name" value="CAMP-DEPENDENT PROTEIN KINASE TYPE I REGULATORY SUBUNIT-RELATED"/>
    <property type="match status" value="1"/>
</dbReference>
<dbReference type="OrthoDB" id="417078at2759"/>
<dbReference type="InterPro" id="IPR018490">
    <property type="entry name" value="cNMP-bd_dom_sf"/>
</dbReference>
<dbReference type="SMART" id="SM00100">
    <property type="entry name" value="cNMP"/>
    <property type="match status" value="1"/>
</dbReference>
<dbReference type="GO" id="GO:0034236">
    <property type="term" value="F:protein kinase A catalytic subunit binding"/>
    <property type="evidence" value="ECO:0007669"/>
    <property type="project" value="TreeGrafter"/>
</dbReference>
<dbReference type="SUPFAM" id="SSF51206">
    <property type="entry name" value="cAMP-binding domain-like"/>
    <property type="match status" value="1"/>
</dbReference>
<accession>E0S8N9</accession>
<name>E0S8N9_ENCIT</name>
<dbReference type="GO" id="GO:0004862">
    <property type="term" value="F:cAMP-dependent protein kinase inhibitor activity"/>
    <property type="evidence" value="ECO:0007669"/>
    <property type="project" value="TreeGrafter"/>
</dbReference>
<dbReference type="Proteomes" id="UP000002313">
    <property type="component" value="Chromosome VIII"/>
</dbReference>
<dbReference type="Gene3D" id="2.60.120.10">
    <property type="entry name" value="Jelly Rolls"/>
    <property type="match status" value="1"/>
</dbReference>
<dbReference type="EMBL" id="CP001949">
    <property type="protein sequence ID" value="ADM12022.1"/>
    <property type="molecule type" value="Genomic_DNA"/>
</dbReference>
<sequence>MSRDEKLFEEIGNKIKDLKFRVNEDVVQTIYEMVVKEKGATDDLGGFVKRLEEDGTLMNLQLNSKGRDKESLGGKWRALRRSGVYSERITPETFQLSYYPKDEETMKFLSSILVSDIPFGFLNPEQKIRLIESMEPVEIPCGTFVIREEDVGSQMYIVDHGEFEVSKRGQFLRKLSRGNFFGEIALLHNIPRTASVKAVSDGKVWVVEQTSFSGIRMMDRISNKRIIMEGLKEHKVFPSFGDEDYEHILNSLSFEYYKKGSRVEVKDSEFLMSLFEGEIDDGERRKIQAKEMIGKSFMAISEIQGAHICREYERPRCYDSGGSGR</sequence>
<dbReference type="KEGG" id="ein:Eint_080880"/>
<dbReference type="RefSeq" id="XP_003073382.1">
    <property type="nucleotide sequence ID" value="XM_003073336.1"/>
</dbReference>
<dbReference type="InterPro" id="IPR014710">
    <property type="entry name" value="RmlC-like_jellyroll"/>
</dbReference>
<dbReference type="HOGENOM" id="CLU_075121_0_0_1"/>
<dbReference type="Pfam" id="PF00027">
    <property type="entry name" value="cNMP_binding"/>
    <property type="match status" value="1"/>
</dbReference>
<dbReference type="GO" id="GO:0030552">
    <property type="term" value="F:cAMP binding"/>
    <property type="evidence" value="ECO:0007669"/>
    <property type="project" value="TreeGrafter"/>
</dbReference>
<dbReference type="GO" id="GO:0016301">
    <property type="term" value="F:kinase activity"/>
    <property type="evidence" value="ECO:0007669"/>
    <property type="project" value="UniProtKB-KW"/>
</dbReference>
<dbReference type="CDD" id="cd00038">
    <property type="entry name" value="CAP_ED"/>
    <property type="match status" value="1"/>
</dbReference>
<reference evidence="2 3" key="2">
    <citation type="journal article" date="2012" name="Proc. Natl. Acad. Sci. U.S.A.">
        <title>Gain and loss of multiple functionally related, horizontally transferred genes in the reduced genomes of two microsporidian parasites.</title>
        <authorList>
            <person name="Pombert J.-F."/>
            <person name="Selman M."/>
            <person name="Burki F."/>
            <person name="Bardell F.T."/>
            <person name="Farinelli L."/>
            <person name="Solter L.F."/>
            <person name="Whitman D.W."/>
            <person name="Weiss L.M."/>
            <person name="Corradi N."/>
            <person name="Keeling P.J."/>
        </authorList>
    </citation>
    <scope>NUCLEOTIDE SEQUENCE [LARGE SCALE GENOMIC DNA]</scope>
    <source>
        <strain evidence="2 3">ATCC 50506</strain>
    </source>
</reference>
<protein>
    <submittedName>
        <fullName evidence="2">cAMP-dependent protein kinase-like protein</fullName>
    </submittedName>
</protein>
<keyword evidence="3" id="KW-1185">Reference proteome</keyword>
<reference evidence="2 3" key="1">
    <citation type="journal article" date="2010" name="Nat. Commun.">
        <title>The complete sequence of the smallest known nuclear genome from the microsporidian Encephalitozoon intestinalis.</title>
        <authorList>
            <person name="Corradi N."/>
            <person name="Pombert J.-F."/>
            <person name="Farinelli L."/>
            <person name="Didier E.S."/>
            <person name="Keeling P.J."/>
        </authorList>
    </citation>
    <scope>NUCLEOTIDE SEQUENCE [LARGE SCALE GENOMIC DNA]</scope>
    <source>
        <strain evidence="2 3">ATCC 50506</strain>
    </source>
</reference>